<keyword evidence="5 7" id="KW-1133">Transmembrane helix</keyword>
<evidence type="ECO:0000256" key="3">
    <source>
        <dbReference type="ARBA" id="ARBA00022475"/>
    </source>
</evidence>
<proteinExistence type="predicted"/>
<feature type="transmembrane region" description="Helical" evidence="7">
    <location>
        <begin position="57"/>
        <end position="79"/>
    </location>
</feature>
<feature type="transmembrane region" description="Helical" evidence="7">
    <location>
        <begin position="315"/>
        <end position="335"/>
    </location>
</feature>
<evidence type="ECO:0000256" key="1">
    <source>
        <dbReference type="ARBA" id="ARBA00004651"/>
    </source>
</evidence>
<dbReference type="PANTHER" id="PTHR43045">
    <property type="entry name" value="SHIKIMATE TRANSPORTER"/>
    <property type="match status" value="1"/>
</dbReference>
<feature type="transmembrane region" description="Helical" evidence="7">
    <location>
        <begin position="251"/>
        <end position="271"/>
    </location>
</feature>
<evidence type="ECO:0000256" key="2">
    <source>
        <dbReference type="ARBA" id="ARBA00022448"/>
    </source>
</evidence>
<dbReference type="Pfam" id="PF00083">
    <property type="entry name" value="Sugar_tr"/>
    <property type="match status" value="1"/>
</dbReference>
<dbReference type="InterPro" id="IPR020846">
    <property type="entry name" value="MFS_dom"/>
</dbReference>
<dbReference type="InterPro" id="IPR005828">
    <property type="entry name" value="MFS_sugar_transport-like"/>
</dbReference>
<evidence type="ECO:0000259" key="8">
    <source>
        <dbReference type="PROSITE" id="PS50850"/>
    </source>
</evidence>
<feature type="transmembrane region" description="Helical" evidence="7">
    <location>
        <begin position="347"/>
        <end position="372"/>
    </location>
</feature>
<evidence type="ECO:0000256" key="7">
    <source>
        <dbReference type="SAM" id="Phobius"/>
    </source>
</evidence>
<keyword evidence="4 7" id="KW-0812">Transmembrane</keyword>
<feature type="transmembrane region" description="Helical" evidence="7">
    <location>
        <begin position="192"/>
        <end position="215"/>
    </location>
</feature>
<feature type="transmembrane region" description="Helical" evidence="7">
    <location>
        <begin position="502"/>
        <end position="521"/>
    </location>
</feature>
<dbReference type="PROSITE" id="PS50850">
    <property type="entry name" value="MFS"/>
    <property type="match status" value="1"/>
</dbReference>
<feature type="transmembrane region" description="Helical" evidence="7">
    <location>
        <begin position="283"/>
        <end position="303"/>
    </location>
</feature>
<dbReference type="Proteomes" id="UP000582837">
    <property type="component" value="Unassembled WGS sequence"/>
</dbReference>
<comment type="subcellular location">
    <subcellularLocation>
        <location evidence="1">Cell membrane</location>
        <topology evidence="1">Multi-pass membrane protein</topology>
    </subcellularLocation>
</comment>
<sequence length="530" mass="56900">MPATAADTFAPVDRRTLFGVIGASSVGTMIEWYDFYIFGSLASLVATHFFPQGNTTLALLQTLATFAAGFAARPFGALVFGRVGDVVGRKYAFLVTLVIMGGATFVIGILPGYQTIGVFAPLTLLALRLLQGLALGGEYGGAATYVAEHVPNNRRGFYTAFIQTTATLGLFVSLIVILLVRNAMPKDDWEQWGWRIPFLLSAVLVIVSLVIRMRLHESPLFVKMKAEGKTSTSPVAESLGNSTRWQTMLTILWGAAAGQAVVWYTGQFYALTWLETVGKVDFVATRTIVAVALALATPFFLVFGALSDRIGRKKVMMAGNLAAAILIIPIFKVMWGFTPAGGTYSPVALTACVFSLVLLVTAVYGPIAAFLVECFPARVRYTSVSLPYHVGNGYFGGFLPVIATAMAAYAASRPGSFPVDPQFAGLLYPVAIAAITFVVGMFLLRETSKLDIHNEEHAGVDTRRQPAVLIGLTVLTAVALLLADQYLLPTFTPAGEPPYVQYVFRALVVIVIAAALVPRMLRGRGTPARS</sequence>
<evidence type="ECO:0000313" key="10">
    <source>
        <dbReference type="Proteomes" id="UP000582837"/>
    </source>
</evidence>
<feature type="transmembrane region" description="Helical" evidence="7">
    <location>
        <begin position="423"/>
        <end position="444"/>
    </location>
</feature>
<gene>
    <name evidence="9" type="ORF">HNQ61_003797</name>
</gene>
<evidence type="ECO:0000313" key="9">
    <source>
        <dbReference type="EMBL" id="MBB6072136.1"/>
    </source>
</evidence>
<dbReference type="AlphaFoldDB" id="A0A841H2H9"/>
<feature type="domain" description="Major facilitator superfamily (MFS) profile" evidence="8">
    <location>
        <begin position="20"/>
        <end position="448"/>
    </location>
</feature>
<dbReference type="RefSeq" id="WP_170034720.1">
    <property type="nucleotide sequence ID" value="NZ_JABDTL010000001.1"/>
</dbReference>
<dbReference type="InterPro" id="IPR036259">
    <property type="entry name" value="MFS_trans_sf"/>
</dbReference>
<dbReference type="PANTHER" id="PTHR43045:SF7">
    <property type="entry name" value="MAJOR FACILITATOR SUPERFAMILY TRANSPORTER"/>
    <property type="match status" value="1"/>
</dbReference>
<dbReference type="FunFam" id="1.20.1250.20:FF:000001">
    <property type="entry name" value="Dicarboxylate MFS transporter"/>
    <property type="match status" value="1"/>
</dbReference>
<reference evidence="9 10" key="1">
    <citation type="submission" date="2020-08" db="EMBL/GenBank/DDBJ databases">
        <title>Genomic Encyclopedia of Type Strains, Phase IV (KMG-IV): sequencing the most valuable type-strain genomes for metagenomic binning, comparative biology and taxonomic classification.</title>
        <authorList>
            <person name="Goeker M."/>
        </authorList>
    </citation>
    <scope>NUCLEOTIDE SEQUENCE [LARGE SCALE GENOMIC DNA]</scope>
    <source>
        <strain evidence="9 10">DSM 29007</strain>
    </source>
</reference>
<evidence type="ECO:0000256" key="5">
    <source>
        <dbReference type="ARBA" id="ARBA00022989"/>
    </source>
</evidence>
<dbReference type="GO" id="GO:0022857">
    <property type="term" value="F:transmembrane transporter activity"/>
    <property type="evidence" value="ECO:0007669"/>
    <property type="project" value="InterPro"/>
</dbReference>
<dbReference type="PROSITE" id="PS00217">
    <property type="entry name" value="SUGAR_TRANSPORT_2"/>
    <property type="match status" value="1"/>
</dbReference>
<comment type="caution">
    <text evidence="9">The sequence shown here is derived from an EMBL/GenBank/DDBJ whole genome shotgun (WGS) entry which is preliminary data.</text>
</comment>
<dbReference type="EMBL" id="JACHIA010000012">
    <property type="protein sequence ID" value="MBB6072136.1"/>
    <property type="molecule type" value="Genomic_DNA"/>
</dbReference>
<name>A0A841H2H9_9BACT</name>
<dbReference type="SUPFAM" id="SSF103473">
    <property type="entry name" value="MFS general substrate transporter"/>
    <property type="match status" value="1"/>
</dbReference>
<evidence type="ECO:0000256" key="4">
    <source>
        <dbReference type="ARBA" id="ARBA00022692"/>
    </source>
</evidence>
<dbReference type="GO" id="GO:0005886">
    <property type="term" value="C:plasma membrane"/>
    <property type="evidence" value="ECO:0007669"/>
    <property type="project" value="UniProtKB-SubCell"/>
</dbReference>
<feature type="transmembrane region" description="Helical" evidence="7">
    <location>
        <begin position="157"/>
        <end position="180"/>
    </location>
</feature>
<accession>A0A841H2H9</accession>
<feature type="transmembrane region" description="Helical" evidence="7">
    <location>
        <begin position="393"/>
        <end position="411"/>
    </location>
</feature>
<dbReference type="InterPro" id="IPR005829">
    <property type="entry name" value="Sugar_transporter_CS"/>
</dbReference>
<evidence type="ECO:0000256" key="6">
    <source>
        <dbReference type="ARBA" id="ARBA00023136"/>
    </source>
</evidence>
<protein>
    <submittedName>
        <fullName evidence="9">MFS family permease</fullName>
    </submittedName>
</protein>
<organism evidence="9 10">
    <name type="scientific">Longimicrobium terrae</name>
    <dbReference type="NCBI Taxonomy" id="1639882"/>
    <lineage>
        <taxon>Bacteria</taxon>
        <taxon>Pseudomonadati</taxon>
        <taxon>Gemmatimonadota</taxon>
        <taxon>Longimicrobiia</taxon>
        <taxon>Longimicrobiales</taxon>
        <taxon>Longimicrobiaceae</taxon>
        <taxon>Longimicrobium</taxon>
    </lineage>
</organism>
<feature type="transmembrane region" description="Helical" evidence="7">
    <location>
        <begin position="91"/>
        <end position="110"/>
    </location>
</feature>
<keyword evidence="6 7" id="KW-0472">Membrane</keyword>
<dbReference type="Gene3D" id="1.20.1250.20">
    <property type="entry name" value="MFS general substrate transporter like domains"/>
    <property type="match status" value="1"/>
</dbReference>
<keyword evidence="10" id="KW-1185">Reference proteome</keyword>
<keyword evidence="3" id="KW-1003">Cell membrane</keyword>
<keyword evidence="2" id="KW-0813">Transport</keyword>
<feature type="transmembrane region" description="Helical" evidence="7">
    <location>
        <begin position="465"/>
        <end position="482"/>
    </location>
</feature>
<feature type="transmembrane region" description="Helical" evidence="7">
    <location>
        <begin position="116"/>
        <end position="136"/>
    </location>
</feature>